<keyword evidence="9" id="KW-1185">Reference proteome</keyword>
<dbReference type="Gene3D" id="1.10.1200.10">
    <property type="entry name" value="ACP-like"/>
    <property type="match status" value="3"/>
</dbReference>
<dbReference type="GO" id="GO:0043041">
    <property type="term" value="P:amino acid activation for nonribosomal peptide biosynthetic process"/>
    <property type="evidence" value="ECO:0007669"/>
    <property type="project" value="TreeGrafter"/>
</dbReference>
<keyword evidence="3" id="KW-0596">Phosphopantetheine</keyword>
<dbReference type="InterPro" id="IPR044894">
    <property type="entry name" value="TubC_N_sf"/>
</dbReference>
<dbReference type="SMART" id="SM00823">
    <property type="entry name" value="PKS_PP"/>
    <property type="match status" value="4"/>
</dbReference>
<dbReference type="NCBIfam" id="TIGR01720">
    <property type="entry name" value="NRPS-para261"/>
    <property type="match status" value="2"/>
</dbReference>
<dbReference type="FunFam" id="3.40.50.980:FF:000002">
    <property type="entry name" value="Enterobactin synthetase component F"/>
    <property type="match status" value="1"/>
</dbReference>
<dbReference type="Gene3D" id="3.40.50.12780">
    <property type="entry name" value="N-terminal domain of ligase-like"/>
    <property type="match status" value="2"/>
</dbReference>
<dbReference type="FunFam" id="3.40.50.980:FF:000001">
    <property type="entry name" value="Non-ribosomal peptide synthetase"/>
    <property type="match status" value="4"/>
</dbReference>
<dbReference type="GO" id="GO:0072330">
    <property type="term" value="P:monocarboxylic acid biosynthetic process"/>
    <property type="evidence" value="ECO:0007669"/>
    <property type="project" value="UniProtKB-ARBA"/>
</dbReference>
<dbReference type="Pfam" id="PF18563">
    <property type="entry name" value="TubC_N"/>
    <property type="match status" value="1"/>
</dbReference>
<dbReference type="GO" id="GO:0044550">
    <property type="term" value="P:secondary metabolite biosynthetic process"/>
    <property type="evidence" value="ECO:0007669"/>
    <property type="project" value="UniProtKB-ARBA"/>
</dbReference>
<dbReference type="InterPro" id="IPR042099">
    <property type="entry name" value="ANL_N_sf"/>
</dbReference>
<dbReference type="CDD" id="cd17643">
    <property type="entry name" value="A_NRPS_Cytc1-like"/>
    <property type="match status" value="1"/>
</dbReference>
<dbReference type="InterPro" id="IPR020845">
    <property type="entry name" value="AMP-binding_CS"/>
</dbReference>
<dbReference type="Pfam" id="PF13193">
    <property type="entry name" value="AMP-binding_C"/>
    <property type="match status" value="4"/>
</dbReference>
<dbReference type="CDD" id="cd19534">
    <property type="entry name" value="E_NRPS"/>
    <property type="match status" value="1"/>
</dbReference>
<dbReference type="CDD" id="cd05930">
    <property type="entry name" value="A_NRPS"/>
    <property type="match status" value="1"/>
</dbReference>
<feature type="region of interest" description="Disordered" evidence="6">
    <location>
        <begin position="2368"/>
        <end position="2389"/>
    </location>
</feature>
<dbReference type="EMBL" id="CP029843">
    <property type="protein sequence ID" value="AWV08513.1"/>
    <property type="molecule type" value="Genomic_DNA"/>
</dbReference>
<dbReference type="OrthoDB" id="9757559at2"/>
<dbReference type="PANTHER" id="PTHR45527">
    <property type="entry name" value="NONRIBOSOMAL PEPTIDE SYNTHETASE"/>
    <property type="match status" value="1"/>
</dbReference>
<keyword evidence="4" id="KW-0597">Phosphoprotein</keyword>
<evidence type="ECO:0000313" key="8">
    <source>
        <dbReference type="EMBL" id="AWV08513.1"/>
    </source>
</evidence>
<dbReference type="Gene3D" id="3.30.300.30">
    <property type="match status" value="4"/>
</dbReference>
<keyword evidence="5" id="KW-0677">Repeat</keyword>
<dbReference type="InterPro" id="IPR010060">
    <property type="entry name" value="NRPS_synth"/>
</dbReference>
<dbReference type="PANTHER" id="PTHR45527:SF1">
    <property type="entry name" value="FATTY ACID SYNTHASE"/>
    <property type="match status" value="1"/>
</dbReference>
<dbReference type="InterPro" id="IPR006162">
    <property type="entry name" value="Ppantetheine_attach_site"/>
</dbReference>
<protein>
    <submittedName>
        <fullName evidence="8">Linear gramicidin synthetase subunit C</fullName>
    </submittedName>
</protein>
<evidence type="ECO:0000256" key="3">
    <source>
        <dbReference type="ARBA" id="ARBA00022450"/>
    </source>
</evidence>
<dbReference type="Gene3D" id="3.30.559.10">
    <property type="entry name" value="Chloramphenicol acetyltransferase-like domain"/>
    <property type="match status" value="6"/>
</dbReference>
<feature type="domain" description="Carrier" evidence="7">
    <location>
        <begin position="2086"/>
        <end position="2160"/>
    </location>
</feature>
<name>A0A2U9T7I6_9GAMM</name>
<dbReference type="PROSITE" id="PS50075">
    <property type="entry name" value="CARRIER"/>
    <property type="match status" value="4"/>
</dbReference>
<evidence type="ECO:0000256" key="1">
    <source>
        <dbReference type="ARBA" id="ARBA00001957"/>
    </source>
</evidence>
<dbReference type="InterPro" id="IPR020806">
    <property type="entry name" value="PKS_PP-bd"/>
</dbReference>
<feature type="domain" description="Carrier" evidence="7">
    <location>
        <begin position="5083"/>
        <end position="5158"/>
    </location>
</feature>
<dbReference type="CDD" id="cd19531">
    <property type="entry name" value="LCL_NRPS-like"/>
    <property type="match status" value="2"/>
</dbReference>
<dbReference type="SUPFAM" id="SSF56801">
    <property type="entry name" value="Acetyl-CoA synthetase-like"/>
    <property type="match status" value="4"/>
</dbReference>
<evidence type="ECO:0000259" key="7">
    <source>
        <dbReference type="PROSITE" id="PS50075"/>
    </source>
</evidence>
<dbReference type="FunFam" id="1.10.1200.10:FF:000005">
    <property type="entry name" value="Nonribosomal peptide synthetase 1"/>
    <property type="match status" value="2"/>
</dbReference>
<evidence type="ECO:0000256" key="4">
    <source>
        <dbReference type="ARBA" id="ARBA00022553"/>
    </source>
</evidence>
<dbReference type="Gene3D" id="3.40.50.980">
    <property type="match status" value="4"/>
</dbReference>
<reference evidence="8 9" key="1">
    <citation type="submission" date="2018-05" db="EMBL/GenBank/DDBJ databases">
        <title>The complete genome of Lysobacter maris HZ9B, a marine bacterium antagonistic against terrestrial plant pathogens.</title>
        <authorList>
            <person name="Zhang X.-Q."/>
        </authorList>
    </citation>
    <scope>NUCLEOTIDE SEQUENCE [LARGE SCALE GENOMIC DNA]</scope>
    <source>
        <strain evidence="8 9">HZ9B</strain>
    </source>
</reference>
<dbReference type="GO" id="GO:0031177">
    <property type="term" value="F:phosphopantetheine binding"/>
    <property type="evidence" value="ECO:0007669"/>
    <property type="project" value="InterPro"/>
</dbReference>
<dbReference type="GO" id="GO:0003824">
    <property type="term" value="F:catalytic activity"/>
    <property type="evidence" value="ECO:0007669"/>
    <property type="project" value="InterPro"/>
</dbReference>
<organism evidence="8 9">
    <name type="scientific">Marilutibacter maris</name>
    <dbReference type="NCBI Taxonomy" id="1605891"/>
    <lineage>
        <taxon>Bacteria</taxon>
        <taxon>Pseudomonadati</taxon>
        <taxon>Pseudomonadota</taxon>
        <taxon>Gammaproteobacteria</taxon>
        <taxon>Lysobacterales</taxon>
        <taxon>Lysobacteraceae</taxon>
        <taxon>Marilutibacter</taxon>
    </lineage>
</organism>
<dbReference type="FunFam" id="3.40.50.12780:FF:000012">
    <property type="entry name" value="Non-ribosomal peptide synthetase"/>
    <property type="match status" value="1"/>
</dbReference>
<dbReference type="SUPFAM" id="SSF52777">
    <property type="entry name" value="CoA-dependent acyltransferases"/>
    <property type="match status" value="12"/>
</dbReference>
<dbReference type="Gene3D" id="2.30.38.10">
    <property type="entry name" value="Luciferase, Domain 3"/>
    <property type="match status" value="2"/>
</dbReference>
<sequence>MVSMDLAALLRELGQRQVTLSVENGRLCSNAPRGAITPELADAIRSHKEALVAVLERGRGAIAPASIQPAPEASWYPLSFAQRRLWFVDTLGGGSPQYNLPGALRLRGRLDEAALQRALEALLERHAVLRTVYAEHDGEPVQQVLPASSLTIDRHDLGGLDEAARSIALDALLRAQAGAVFDLSRDVLLRVALARMGEDDHVLVFATHHIAGDGWSMGLLVQDMAALYAAFVDGRDNPLPAPALAYADYACWQQQRLADGSLDAALKFWCDGLRDAPALLELPGDRPRPARASHRGASVPLRLAPEQARALREWASSHGATLFMALMAGWSTLLSRLGGQDEVVVGTPVANRQRRETEALVGFFVNTLALRVNPAAADSVAGLIAQVRDATLRGYDHQDVPFEHVVEELRPVRDLGHHPVFQTMLSLDNTPGGAGFALPGLDVQALPMPHQSAHCDLTATFVENADGSLGGVIEYATDLFDASTVQRWAGYLQRLLRALPGADAQPLAALPMLPDSEREQLEHGFNATARPYPADSTIAREFAACAARRGDAIALCDADTALSYAELDARANRIAHGLRAHGVDREHRVALIATRSLDLVVATLGVLKAGAAYVPLDPEQPAGRLAELVADSGARVVLSDRDLDGAVFDAVLPLAPSAWGAYPDTDPAVDGDAGDLAYVMYTSGSTGTPKGVMVEQRSVLRLAVNGGFAPLGEHDVVAHCANPAFDASTWELWAPLLNGARVAVIDPPTVLDPAALSAALEKAGVTAMWLTVGLFNAYVDALEAAFGRLDQLLIGGDALDVRTVGRLLSRPRRPRRLINGYGPTETTTFAATHEIDLTDVAGRSIPIGRPIGNTTIRIVDGQGRAVPVGVVGELYIGGAGVARGYLNQAGLSAEKFVADPLGGPGRYYRTGDLGRWRADGTIEFAGRNDGQVKLRGFRIELGEIEAALQRLPGVREAAVTVREGEGGRRLVGYLVGAEGGVSQWRQALSSQLPEYMLPSALVSLEALPLTANGKLDRRALPEPDASSLAVRGYEAPRDETERALASIWGAILRVERVGIHDNFFELGGHSLLAARLAARVAAELQRQVPVSAVFEHPTPARLAAFLATAARASTAMPVPVDPAQPPQLSLAQQRLWFLDRLDRAASAAYHMPSALRLQGRLDLPALRAALDRIVARHAVLRMRFAETDGRATPWIAAADEGLPLREDDLGTLDPDARGQALAAIAREEALAPFDLADGRPIRARLARLGEQEHALFLTLHHIVSDGWSNGILTQELGALYRAFAEGAADPLPPLPLQYTDYAAWQRGRVDDVALEAQLAFWREHLDGAPERLELPADRERPLQPSHAGAMLPFELGADASARLRDWARGHGVSTYMALMTAWAIVLSRLSGQDDVVIGSPVANRPTPELETLIGFFVNTLPLRVKVDADVPVRTLLEQVRTGTLAALANQDVPFEQIVDAVKPSRQLAYSPLFQVALAFDNTPEGTAHELPDLSLSGLEQAHASTRFDLTLSLSDDARGIRGVIEYATDLFDASTVQRWAGYLQRLLQALPGADAQPVAALPMLPDSEREQLEHGFNATARPYPADSTIAREFAACAARRGDAIALCDADTALSYAELDARANRIAHGLRAHGVDREHRVALIATRSLDLVVATLGVLKAGAAYVPLDPEQPAGRLAELVADSGARVVLSDRDLDGAVFDAVLPLAPSAWGAYPDTDPAVDGDAGDLAYVMYTSGSTGTPKGVMVEQRSVLRLAVNGGFAPLGEHDVVAHCANPAFDASTWELWAPLLNGARVAVIDPPTVLDPAALSAALEKAGVTAMWLTVGLFNAYVDALEAAFGRLDQLLIGGDALDVRTVGRLLSRPWRPRRLINGYGPTETTTFAATHEIDLADVAGRSIPIGRPIGNTTIRIVDGQGRAVPVGVVGELYIGGAGVARGYLNQAGLSAEKFVADPLGGPGRYYRTGDLGRWRADGTIEFAGRNDGQVKLRGFRIELGEIEAALQRLPGVREAVVTVREGEGGRRLVGYLVGAEGGVSEWRQALSSQLPEYMLPSALVSLEALPLTANGKLDRRALPEPDASSLAVRGYEAPRDETERALASIWGAILRVERVGIHDNFFELGGDSILSIQVAARASQAGLALSTRDLFQAQTIAALAARVRDGVAQVAPQGDSEGEQRLLPIQRGFFDDPVDRHHFNQSVWLTTPADFDPAALAPIMQALYRRHDALRLRFEVVDGSPRAHYAPLDAATLDAAVVLEPGLDDLTARCERWQRGFDLARGPLLRAVHFVPPAGEEGRLLLVAHHLVVDGVSWRILLEDIERGHASFRAGEPIVLPPKTLSFQQWAERLARWTDSDAAAAELMYWREQAREAGADAQMPAAAPDHGRHGDASSISRALDEDSTRDLLQRCNAAYRTRINELLLAAVYLGVRAWSGRDRVALRMEGHGRTAPDGVSDPTQTVGWFTCVYPLTLHAAGSGPAEVIKAVKERCRAVPGDGIGFGVLRDLLGDPLLQAMAEPEFEFNYLGQVDQALRGQAGLRAAEGAAGAQIAPARRRSARLSLSGLVAGDRLRLSLGHDPARDDADSAARLLDCIVDGLRTVISHCLSSDRGGFTPSDFPLLTLDQAAVDALHARHPRLCHAYPATPMQTGLHYHAALDRSAYVVQIHPLLSGSLDVAAFRAAWQATVERHAILRTGFDNAGGPLVQVVCDGVELPWHEYDWRDLDEAGWRARFDAFREADRQAGFDLEAPPLMRVALFRVGEERWQLLWTQHHLLLDGWSLPMVYRDVMHAYAVLRGVASDPLPAPASYEDYVAWLERQAPARARDYWRQRLAGIEAPTPLAIDRGGSGESGHRELIVELDEDASQALRELAQRRRTTVNTLLQWSWAWLLHRYSGEREVVFGATVSGRDIEVPAIGEMVGLFINTLPVRVGFDGRPIGESLAELHEQFQQSNGHGYLSLAQIQRESEIEAGAPLFDSIMAFDNYPLDAMADPALTPQTAGLRMESGGHSERTSYKLSLSAGLERLLTLRLGYRAEQIAPTAAGRLLAHLCTVLRRLPDALDTDAVDLLEADERDGLLALGVAAAPAPAFRAVHERVLEWARRQPDAVAIRVDGHETGYAGLAARATAIAAEIAGRGIGEEDIVAICAGRGADTIAAMLGVLMAGAAYLPVDPAYPAERIAFMLDDAGARLVLADAVGREALAGQHEAVALERIAASSDPAPMPAARPERLAYVVYTSGSTGRPKGVMLEHRGLSNLADAQRELYAADRDSRVLGFASIGFDAAAWEWLMALTAGASLHLCSEETRLSAPALTGLLVDERVTHATLPPVMLAQLDPEAEYALRALIVAGEACDERLAWAWAARVPMFNAYGPSENTVAATCARVVAGEPVRLGTPLPGVSLRVCAQDGALQPRGVPGELWLGGVALARGYLGRESLTAERFVDVDGQRYYRTGDRACWSEGGELCFLGRVDEQVKIRGYRVEPGEVETAIAAEPEVAEAVVVARDDDGNGQRLVAYVVAIDDIDIDGLARTLRQRLARRLPAHMLPSAVVMLERLPVTANGKVDKRRLPVPAPIASDTDFVAPRDPVEQALAGIWAQVLRVERVGVHDDFFELGGDSILAIQAVARANQAGIAISTAQLFEARTVAALAAMAGTAVRADAPQDAVLGEQVLLPIQRDFLVGEDEEIHHFNQSLLLVAPAGFDADALRTLVTAVYARHDALRLCFRRDDDGSWRGHYRPWDEAMLEQAARMEPRDGDLAARCDRWQCGFDLAEGPLFRAVWFQADAGEGRLLLVAHHLVVDAVSWRILLADLEQAWSQIRDGGPVALAPKTSSFAQWGAALQGWRDTPQGRADAAWWDARLDGAGATPEQDHGRLGDSRVVTDALDDAETSALLQACNAAYRTRVDELLLAAACMALSDPERAGALDVLVEGHGREDLFPTLDTTGTVGWFTSVHPLPLRWHGNAPGEVIKGVKESCRAVPHRGIGYGLRGRDDGGPRLLAFNYLGQFDQVVNADSAFQVAPEPSGAQGSALRRRPARYAINAMVFGCRLQLSLDYDGRRCDDAEARVLLEATMSALRRIIAHCREPGAGAFTPSDFPLAHVDAPTLDALLRDYPGLARLYAATPMQRGLWFHAQLDPAAYVVQVHPRLRGPLDADAFRAAWQDVVDRYDILRTAFAGAGEALRQVVLAQAPLQWRQEDWSGLDEASQQQRIDRLLSSDRARGFDFACAPLMRVTLVQLGEDRHLLLWSMHHVLLDGWSMPLVYRDVMTCYRARAAGDRPSLPVVVPYERYIAWLESRDRNAAREFWRGYLGGISAPTPLSVDRHGTVPEAGAAGYRERSLELDEAATAALNTLARERRTTVNTLVQWAWAYLLHRYSGEDSVVFGATVAGRPAEVPGIESMVGLFINTIPVRVDFVDGQPLEQALAVLQDGFTRASGNGYLPLAEIQSLSAVQGAPLFQSLLAFENYPLDAVDEANRGGTDATSESKLVIEQSDSSEQTSYPLVLSAMLDRRLTIRFGYRGETFDDRLLERTIGHLRRVLEQLPAAVRDGRRIDLLDTAERAELEVWQQPAERFEVADTLHGLFEAQARRTPDAIALRHEGRSLGYAELNRAANRVAHRLLALGVKPDDRVAIRAGRGLPMLIGLLGILKSGAGYVPIDPAYPEARQRYMLEDSAPVALLVDEAVEEHVGEADTGLGTICPLLAIESDEPANEDDPRVPDLGPQHLAYVIYTSGSTGRPKGVMVEHRHVVRLFCACARHFDFATRDVWTLFHSFAFDFSVWEIWGALLHGGRLVIVPAPVAQSPREFLRLLAEEGVTVLNQTPSAFRALTAAQDEDHEHRLRMVIFGGEALELHALLPWIERNDPRRTRLVNMYGITETTVHVTYREIGEEDVRRGGGSPIGLPLADLSLRLLDACGEPVPVGVTGELHVGGDGVARGYLNRPELTAERFLALPDGSRLYRTGDLGRRLQDGSIEYLGRNDQQVKIRGFRIELGEIEAALAAAPGVDEAVVVVREDRGDRRLVAYLVAKPGVALEVARLRERIAGTLAAYMVPAAFVVLDALPLTVNGKLDRAALPAPDGTATAAREFEPARTDSERVLAAIWQETLAVERIGRHDNFFEVGGHSLLAVKVLAEIKQRFGAELSIRDVFEKTTVAALAAYLDERAGEAALRDALAMDNTDSSDQGLIEL</sequence>
<comment type="cofactor">
    <cofactor evidence="1">
        <name>pantetheine 4'-phosphate</name>
        <dbReference type="ChEBI" id="CHEBI:47942"/>
    </cofactor>
</comment>
<gene>
    <name evidence="8" type="ORF">C9I47_2843</name>
</gene>
<dbReference type="NCBIfam" id="NF003417">
    <property type="entry name" value="PRK04813.1"/>
    <property type="match status" value="4"/>
</dbReference>
<dbReference type="Pfam" id="PF00668">
    <property type="entry name" value="Condensation"/>
    <property type="match status" value="6"/>
</dbReference>
<dbReference type="InterPro" id="IPR045851">
    <property type="entry name" value="AMP-bd_C_sf"/>
</dbReference>
<dbReference type="InterPro" id="IPR010071">
    <property type="entry name" value="AA_adenyl_dom"/>
</dbReference>
<accession>A0A2U9T7I6</accession>
<dbReference type="FunFam" id="3.30.300.30:FF:000010">
    <property type="entry name" value="Enterobactin synthetase component F"/>
    <property type="match status" value="4"/>
</dbReference>
<feature type="domain" description="Carrier" evidence="7">
    <location>
        <begin position="3575"/>
        <end position="3649"/>
    </location>
</feature>
<dbReference type="InterPro" id="IPR023213">
    <property type="entry name" value="CAT-like_dom_sf"/>
</dbReference>
<feature type="compositionally biased region" description="Polar residues" evidence="6">
    <location>
        <begin position="4474"/>
        <end position="4487"/>
    </location>
</feature>
<dbReference type="InterPro" id="IPR000873">
    <property type="entry name" value="AMP-dep_synth/lig_dom"/>
</dbReference>
<feature type="region of interest" description="Disordered" evidence="6">
    <location>
        <begin position="4468"/>
        <end position="4487"/>
    </location>
</feature>
<proteinExistence type="inferred from homology"/>
<dbReference type="FunFam" id="1.10.1200.10:FF:000016">
    <property type="entry name" value="Non-ribosomal peptide synthase"/>
    <property type="match status" value="2"/>
</dbReference>
<dbReference type="PROSITE" id="PS00012">
    <property type="entry name" value="PHOSPHOPANTETHEINE"/>
    <property type="match status" value="4"/>
</dbReference>
<dbReference type="InterPro" id="IPR001242">
    <property type="entry name" value="Condensation_dom"/>
</dbReference>
<dbReference type="InterPro" id="IPR029058">
    <property type="entry name" value="AB_hydrolase_fold"/>
</dbReference>
<evidence type="ECO:0000256" key="6">
    <source>
        <dbReference type="SAM" id="MobiDB-lite"/>
    </source>
</evidence>
<comment type="similarity">
    <text evidence="2">Belongs to the ATP-dependent AMP-binding enzyme family.</text>
</comment>
<feature type="domain" description="Carrier" evidence="7">
    <location>
        <begin position="1035"/>
        <end position="1110"/>
    </location>
</feature>
<dbReference type="Proteomes" id="UP000249447">
    <property type="component" value="Chromosome"/>
</dbReference>
<dbReference type="FunFam" id="3.30.559.10:FF:000012">
    <property type="entry name" value="Non-ribosomal peptide synthetase"/>
    <property type="match status" value="1"/>
</dbReference>
<evidence type="ECO:0000256" key="5">
    <source>
        <dbReference type="ARBA" id="ARBA00022737"/>
    </source>
</evidence>
<dbReference type="InterPro" id="IPR041464">
    <property type="entry name" value="TubC_N"/>
</dbReference>
<dbReference type="Gene3D" id="3.30.559.30">
    <property type="entry name" value="Nonribosomal peptide synthetase, condensation domain"/>
    <property type="match status" value="6"/>
</dbReference>
<dbReference type="PROSITE" id="PS00455">
    <property type="entry name" value="AMP_BINDING"/>
    <property type="match status" value="4"/>
</dbReference>
<dbReference type="GO" id="GO:0005737">
    <property type="term" value="C:cytoplasm"/>
    <property type="evidence" value="ECO:0007669"/>
    <property type="project" value="TreeGrafter"/>
</dbReference>
<evidence type="ECO:0000313" key="9">
    <source>
        <dbReference type="Proteomes" id="UP000249447"/>
    </source>
</evidence>
<dbReference type="CDD" id="cd12117">
    <property type="entry name" value="A_NRPS_Srf_like"/>
    <property type="match status" value="2"/>
</dbReference>
<dbReference type="InterPro" id="IPR036736">
    <property type="entry name" value="ACP-like_sf"/>
</dbReference>
<dbReference type="NCBIfam" id="TIGR01733">
    <property type="entry name" value="AA-adenyl-dom"/>
    <property type="match status" value="4"/>
</dbReference>
<dbReference type="Gene3D" id="1.10.10.1830">
    <property type="entry name" value="Non-ribosomal peptide synthase, adenylation domain"/>
    <property type="match status" value="1"/>
</dbReference>
<dbReference type="RefSeq" id="WP_111267540.1">
    <property type="nucleotide sequence ID" value="NZ_CP029843.1"/>
</dbReference>
<dbReference type="CDD" id="cd19543">
    <property type="entry name" value="DCL_NRPS"/>
    <property type="match status" value="2"/>
</dbReference>
<dbReference type="InterPro" id="IPR009081">
    <property type="entry name" value="PP-bd_ACP"/>
</dbReference>
<evidence type="ECO:0000256" key="2">
    <source>
        <dbReference type="ARBA" id="ARBA00006432"/>
    </source>
</evidence>
<dbReference type="SUPFAM" id="SSF47336">
    <property type="entry name" value="ACP-like"/>
    <property type="match status" value="4"/>
</dbReference>
<dbReference type="KEGG" id="lmb:C9I47_2843"/>
<feature type="compositionally biased region" description="Low complexity" evidence="6">
    <location>
        <begin position="2368"/>
        <end position="2377"/>
    </location>
</feature>
<dbReference type="Pfam" id="PF00501">
    <property type="entry name" value="AMP-binding"/>
    <property type="match status" value="4"/>
</dbReference>
<dbReference type="InterPro" id="IPR025110">
    <property type="entry name" value="AMP-bd_C"/>
</dbReference>
<dbReference type="Pfam" id="PF00550">
    <property type="entry name" value="PP-binding"/>
    <property type="match status" value="4"/>
</dbReference>
<dbReference type="Gene3D" id="3.40.50.1820">
    <property type="entry name" value="alpha/beta hydrolase"/>
    <property type="match status" value="1"/>
</dbReference>